<dbReference type="AlphaFoldDB" id="A0A645EAB8"/>
<protein>
    <submittedName>
        <fullName evidence="3">Uncharacterized protein</fullName>
    </submittedName>
</protein>
<organism evidence="3">
    <name type="scientific">bioreactor metagenome</name>
    <dbReference type="NCBI Taxonomy" id="1076179"/>
    <lineage>
        <taxon>unclassified sequences</taxon>
        <taxon>metagenomes</taxon>
        <taxon>ecological metagenomes</taxon>
    </lineage>
</organism>
<reference evidence="3" key="1">
    <citation type="submission" date="2019-08" db="EMBL/GenBank/DDBJ databases">
        <authorList>
            <person name="Kucharzyk K."/>
            <person name="Murdoch R.W."/>
            <person name="Higgins S."/>
            <person name="Loffler F."/>
        </authorList>
    </citation>
    <scope>NUCLEOTIDE SEQUENCE</scope>
</reference>
<keyword evidence="2" id="KW-0472">Membrane</keyword>
<sequence>MNQSYLLQSSLKSGYSDFVPGARIQTMSYPAGSGFLRSGRRLSKKSLPSGSVSRILIFSLIFPFSTCFLYYILARNFLVYKSMKIEQREQTNELYYEIHTRNHAVGRTAGLLSSSRRCPASGRRPGCRQDPLCQRTCPGIGLRGRCQLPNLHNLKQLSPPGADPRPTEPFRCLSGSRRR</sequence>
<evidence type="ECO:0000256" key="1">
    <source>
        <dbReference type="SAM" id="MobiDB-lite"/>
    </source>
</evidence>
<accession>A0A645EAB8</accession>
<name>A0A645EAB8_9ZZZZ</name>
<dbReference type="EMBL" id="VSSQ01044722">
    <property type="protein sequence ID" value="MPM98576.1"/>
    <property type="molecule type" value="Genomic_DNA"/>
</dbReference>
<evidence type="ECO:0000313" key="3">
    <source>
        <dbReference type="EMBL" id="MPM98576.1"/>
    </source>
</evidence>
<gene>
    <name evidence="3" type="ORF">SDC9_145764</name>
</gene>
<feature type="transmembrane region" description="Helical" evidence="2">
    <location>
        <begin position="55"/>
        <end position="74"/>
    </location>
</feature>
<evidence type="ECO:0000256" key="2">
    <source>
        <dbReference type="SAM" id="Phobius"/>
    </source>
</evidence>
<keyword evidence="2" id="KW-0812">Transmembrane</keyword>
<comment type="caution">
    <text evidence="3">The sequence shown here is derived from an EMBL/GenBank/DDBJ whole genome shotgun (WGS) entry which is preliminary data.</text>
</comment>
<proteinExistence type="predicted"/>
<feature type="region of interest" description="Disordered" evidence="1">
    <location>
        <begin position="156"/>
        <end position="179"/>
    </location>
</feature>
<keyword evidence="2" id="KW-1133">Transmembrane helix</keyword>